<evidence type="ECO:0000313" key="3">
    <source>
        <dbReference type="Proteomes" id="UP000290408"/>
    </source>
</evidence>
<reference evidence="2 3" key="1">
    <citation type="submission" date="2019-02" db="EMBL/GenBank/DDBJ databases">
        <title>Genomic data mining of an Antarctic deep-sea actinobacterium, Janibacterlimosus P3-3-X1.</title>
        <authorList>
            <person name="Liao L."/>
            <person name="Chen B."/>
        </authorList>
    </citation>
    <scope>NUCLEOTIDE SEQUENCE [LARGE SCALE GENOMIC DNA]</scope>
    <source>
        <strain evidence="2 3">P3-3-X1</strain>
    </source>
</reference>
<sequence length="284" mass="30784">MLEDWIRAPEGLPSGPGRWLARDDDHDGTGQYDAYEPGPPREGMGELTQIVVLRGRVIDVTYEAVSGSGYECAAMEMEHLHPSPAPRVERISVREPPHEAMVDWLGRVVGGEEALDTLDARPLPASSPVEASSLPDPERELVLAIDEQLARAAAGWLLADEMLSACRNLLAAAVDADMLRIWRDLEPEKIAAVVVHCIAKANALVGSGAPFTVAHWLRDLGTTSAPSSRSATLSKVIGGRQWSHGCAPSEVPDVYVLGDVRLLVSSFRRELLTYRALAGKVRDE</sequence>
<gene>
    <name evidence="2" type="ORF">EXU32_12690</name>
</gene>
<dbReference type="KEGG" id="jli:EXU32_12690"/>
<organism evidence="2 3">
    <name type="scientific">Janibacter limosus</name>
    <dbReference type="NCBI Taxonomy" id="53458"/>
    <lineage>
        <taxon>Bacteria</taxon>
        <taxon>Bacillati</taxon>
        <taxon>Actinomycetota</taxon>
        <taxon>Actinomycetes</taxon>
        <taxon>Micrococcales</taxon>
        <taxon>Intrasporangiaceae</taxon>
        <taxon>Janibacter</taxon>
    </lineage>
</organism>
<dbReference type="EMBL" id="CP036164">
    <property type="protein sequence ID" value="QBF47031.1"/>
    <property type="molecule type" value="Genomic_DNA"/>
</dbReference>
<dbReference type="OrthoDB" id="4860468at2"/>
<accession>A0A4P6MTD7</accession>
<dbReference type="RefSeq" id="WP_130630234.1">
    <property type="nucleotide sequence ID" value="NZ_CP036164.1"/>
</dbReference>
<evidence type="ECO:0000313" key="2">
    <source>
        <dbReference type="EMBL" id="QBF47031.1"/>
    </source>
</evidence>
<dbReference type="AlphaFoldDB" id="A0A4P6MTD7"/>
<proteinExistence type="predicted"/>
<name>A0A4P6MTD7_9MICO</name>
<evidence type="ECO:0000256" key="1">
    <source>
        <dbReference type="SAM" id="MobiDB-lite"/>
    </source>
</evidence>
<dbReference type="Proteomes" id="UP000290408">
    <property type="component" value="Chromosome"/>
</dbReference>
<keyword evidence="3" id="KW-1185">Reference proteome</keyword>
<protein>
    <submittedName>
        <fullName evidence="2">Uncharacterized protein</fullName>
    </submittedName>
</protein>
<feature type="region of interest" description="Disordered" evidence="1">
    <location>
        <begin position="13"/>
        <end position="43"/>
    </location>
</feature>